<organism evidence="4 5">
    <name type="scientific">Cylindrotheca closterium</name>
    <dbReference type="NCBI Taxonomy" id="2856"/>
    <lineage>
        <taxon>Eukaryota</taxon>
        <taxon>Sar</taxon>
        <taxon>Stramenopiles</taxon>
        <taxon>Ochrophyta</taxon>
        <taxon>Bacillariophyta</taxon>
        <taxon>Bacillariophyceae</taxon>
        <taxon>Bacillariophycidae</taxon>
        <taxon>Bacillariales</taxon>
        <taxon>Bacillariaceae</taxon>
        <taxon>Cylindrotheca</taxon>
    </lineage>
</organism>
<accession>A0AAD2FEP4</accession>
<dbReference type="AlphaFoldDB" id="A0AAD2FEP4"/>
<keyword evidence="2" id="KW-0812">Transmembrane</keyword>
<reference evidence="4" key="1">
    <citation type="submission" date="2023-08" db="EMBL/GenBank/DDBJ databases">
        <authorList>
            <person name="Audoor S."/>
            <person name="Bilcke G."/>
        </authorList>
    </citation>
    <scope>NUCLEOTIDE SEQUENCE</scope>
</reference>
<feature type="transmembrane region" description="Helical" evidence="2">
    <location>
        <begin position="211"/>
        <end position="231"/>
    </location>
</feature>
<keyword evidence="2" id="KW-1133">Transmembrane helix</keyword>
<name>A0AAD2FEP4_9STRA</name>
<evidence type="ECO:0000313" key="4">
    <source>
        <dbReference type="EMBL" id="CAJ1935285.1"/>
    </source>
</evidence>
<keyword evidence="5" id="KW-1185">Reference proteome</keyword>
<keyword evidence="3" id="KW-0732">Signal</keyword>
<keyword evidence="2" id="KW-0472">Membrane</keyword>
<dbReference type="Proteomes" id="UP001295423">
    <property type="component" value="Unassembled WGS sequence"/>
</dbReference>
<evidence type="ECO:0000313" key="5">
    <source>
        <dbReference type="Proteomes" id="UP001295423"/>
    </source>
</evidence>
<gene>
    <name evidence="4" type="ORF">CYCCA115_LOCUS4620</name>
</gene>
<feature type="compositionally biased region" description="Basic residues" evidence="1">
    <location>
        <begin position="90"/>
        <end position="105"/>
    </location>
</feature>
<feature type="region of interest" description="Disordered" evidence="1">
    <location>
        <begin position="66"/>
        <end position="124"/>
    </location>
</feature>
<comment type="caution">
    <text evidence="4">The sequence shown here is derived from an EMBL/GenBank/DDBJ whole genome shotgun (WGS) entry which is preliminary data.</text>
</comment>
<dbReference type="EMBL" id="CAKOGP040000446">
    <property type="protein sequence ID" value="CAJ1935285.1"/>
    <property type="molecule type" value="Genomic_DNA"/>
</dbReference>
<proteinExistence type="predicted"/>
<feature type="signal peptide" evidence="3">
    <location>
        <begin position="1"/>
        <end position="27"/>
    </location>
</feature>
<feature type="transmembrane region" description="Helical" evidence="2">
    <location>
        <begin position="262"/>
        <end position="284"/>
    </location>
</feature>
<evidence type="ECO:0000256" key="3">
    <source>
        <dbReference type="SAM" id="SignalP"/>
    </source>
</evidence>
<protein>
    <submittedName>
        <fullName evidence="4">Uncharacterized protein</fullName>
    </submittedName>
</protein>
<evidence type="ECO:0000256" key="1">
    <source>
        <dbReference type="SAM" id="MobiDB-lite"/>
    </source>
</evidence>
<sequence length="331" mass="37207">MTMIYLSRASLLLHFYILLSLFSVNHGFVLSPTRPSASSVGQEYHRHHDYNEVIVLSASTSLSAVHKKSFDSRNQSNNNNNNNNDENSGMRKRIIHRLRIRRNTKTTRTSKATTPPLSPPSGPATQYIPSGMTLEEYNQLKAKEIAAESNKNYGAWGPRFAPSDRPEGDWMVLPQQLWTQGAVDGLKVTAAQQSGKESNINRLLQRIYQQVPALILSTVVLDSVVTAVTLYRTATVDWRQMVWIACRVPLAMLLPAKVKQVVLVNFTRIHAVKALAVLMIAPLLDRYFLIPVNRYRLWSKRRTVALSTIGSLGILSMWALFLGTLKRVGLL</sequence>
<feature type="chain" id="PRO_5041989221" evidence="3">
    <location>
        <begin position="28"/>
        <end position="331"/>
    </location>
</feature>
<evidence type="ECO:0000256" key="2">
    <source>
        <dbReference type="SAM" id="Phobius"/>
    </source>
</evidence>
<feature type="transmembrane region" description="Helical" evidence="2">
    <location>
        <begin position="304"/>
        <end position="325"/>
    </location>
</feature>